<dbReference type="CDD" id="cd02440">
    <property type="entry name" value="AdoMet_MTases"/>
    <property type="match status" value="1"/>
</dbReference>
<dbReference type="Pfam" id="PF09445">
    <property type="entry name" value="Methyltransf_15"/>
    <property type="match status" value="1"/>
</dbReference>
<dbReference type="InterPro" id="IPR002052">
    <property type="entry name" value="DNA_methylase_N6_adenine_CS"/>
</dbReference>
<comment type="catalytic activity">
    <reaction evidence="5">
        <text>a 5'-end (N(2),N(7)-dimethyl 5'-triphosphoguanosine)-ribonucleoside in snRNA + S-adenosyl-L-methionine = a 5'-end (N(2),N(2),N(7)-trimethyl 5'-triphosphoguanosine)-ribonucleoside in snRNA + S-adenosyl-L-homocysteine + H(+)</text>
        <dbReference type="Rhea" id="RHEA:78479"/>
        <dbReference type="Rhea" id="RHEA-COMP:19087"/>
        <dbReference type="Rhea" id="RHEA-COMP:19089"/>
        <dbReference type="ChEBI" id="CHEBI:15378"/>
        <dbReference type="ChEBI" id="CHEBI:57856"/>
        <dbReference type="ChEBI" id="CHEBI:59789"/>
        <dbReference type="ChEBI" id="CHEBI:167623"/>
        <dbReference type="ChEBI" id="CHEBI:172880"/>
    </reaction>
    <physiologicalReaction direction="left-to-right" evidence="5">
        <dbReference type="Rhea" id="RHEA:78480"/>
    </physiologicalReaction>
</comment>
<keyword evidence="10" id="KW-1185">Reference proteome</keyword>
<comment type="catalytic activity">
    <reaction evidence="3">
        <text>a 5'-end (N(2),N(7)-dimethyl 5'-triphosphoguanosine)-ribonucleoside in snoRNA + S-adenosyl-L-methionine = a 5'-end (N(2),N(2),N(7)-trimethyl 5'-triphosphoguanosine)-ribonucleoside in snoRNA + S-adenosyl-L-homocysteine + H(+)</text>
        <dbReference type="Rhea" id="RHEA:78507"/>
        <dbReference type="Rhea" id="RHEA-COMP:19088"/>
        <dbReference type="Rhea" id="RHEA-COMP:19090"/>
        <dbReference type="ChEBI" id="CHEBI:15378"/>
        <dbReference type="ChEBI" id="CHEBI:57856"/>
        <dbReference type="ChEBI" id="CHEBI:59789"/>
        <dbReference type="ChEBI" id="CHEBI:167623"/>
        <dbReference type="ChEBI" id="CHEBI:172880"/>
    </reaction>
    <physiologicalReaction direction="left-to-right" evidence="3">
        <dbReference type="Rhea" id="RHEA:78508"/>
    </physiologicalReaction>
</comment>
<comment type="caution">
    <text evidence="9">The sequence shown here is derived from an EMBL/GenBank/DDBJ whole genome shotgun (WGS) entry which is preliminary data.</text>
</comment>
<dbReference type="PROSITE" id="PS00092">
    <property type="entry name" value="N6_MTASE"/>
    <property type="match status" value="1"/>
</dbReference>
<evidence type="ECO:0000313" key="10">
    <source>
        <dbReference type="Proteomes" id="UP001224775"/>
    </source>
</evidence>
<evidence type="ECO:0000256" key="6">
    <source>
        <dbReference type="ARBA" id="ARBA00049075"/>
    </source>
</evidence>
<dbReference type="AlphaFoldDB" id="A0AAD8YJS7"/>
<dbReference type="PANTHER" id="PTHR14741">
    <property type="entry name" value="S-ADENOSYLMETHIONINE-DEPENDENT METHYLTRANSFERASE RELATED"/>
    <property type="match status" value="1"/>
</dbReference>
<dbReference type="GO" id="GO:0071164">
    <property type="term" value="F:RNA cap trimethylguanosine synthase activity"/>
    <property type="evidence" value="ECO:0007669"/>
    <property type="project" value="TreeGrafter"/>
</dbReference>
<name>A0AAD8YJS7_9STRA</name>
<evidence type="ECO:0000256" key="7">
    <source>
        <dbReference type="ARBA" id="ARBA00049790"/>
    </source>
</evidence>
<comment type="similarity">
    <text evidence="2">Belongs to the methyltransferase superfamily. Trimethylguanosine synthase family.</text>
</comment>
<evidence type="ECO:0000256" key="1">
    <source>
        <dbReference type="ARBA" id="ARBA00018517"/>
    </source>
</evidence>
<reference evidence="9" key="1">
    <citation type="submission" date="2023-06" db="EMBL/GenBank/DDBJ databases">
        <title>Survivors Of The Sea: Transcriptome response of Skeletonema marinoi to long-term dormancy.</title>
        <authorList>
            <person name="Pinder M.I.M."/>
            <person name="Kourtchenko O."/>
            <person name="Robertson E.K."/>
            <person name="Larsson T."/>
            <person name="Maumus F."/>
            <person name="Osuna-Cruz C.M."/>
            <person name="Vancaester E."/>
            <person name="Stenow R."/>
            <person name="Vandepoele K."/>
            <person name="Ploug H."/>
            <person name="Bruchert V."/>
            <person name="Godhe A."/>
            <person name="Topel M."/>
        </authorList>
    </citation>
    <scope>NUCLEOTIDE SEQUENCE</scope>
    <source>
        <strain evidence="9">R05AC</strain>
    </source>
</reference>
<feature type="region of interest" description="Disordered" evidence="8">
    <location>
        <begin position="115"/>
        <end position="154"/>
    </location>
</feature>
<keyword evidence="9" id="KW-0808">Transferase</keyword>
<dbReference type="EMBL" id="JATAAI010000004">
    <property type="protein sequence ID" value="KAK1746431.1"/>
    <property type="molecule type" value="Genomic_DNA"/>
</dbReference>
<dbReference type="Proteomes" id="UP001224775">
    <property type="component" value="Unassembled WGS sequence"/>
</dbReference>
<dbReference type="PANTHER" id="PTHR14741:SF32">
    <property type="entry name" value="TRIMETHYLGUANOSINE SYNTHASE"/>
    <property type="match status" value="1"/>
</dbReference>
<dbReference type="InterPro" id="IPR029063">
    <property type="entry name" value="SAM-dependent_MTases_sf"/>
</dbReference>
<feature type="compositionally biased region" description="Pro residues" evidence="8">
    <location>
        <begin position="144"/>
        <end position="153"/>
    </location>
</feature>
<accession>A0AAD8YJS7</accession>
<dbReference type="GO" id="GO:0005634">
    <property type="term" value="C:nucleus"/>
    <property type="evidence" value="ECO:0007669"/>
    <property type="project" value="TreeGrafter"/>
</dbReference>
<evidence type="ECO:0000256" key="2">
    <source>
        <dbReference type="ARBA" id="ARBA00025783"/>
    </source>
</evidence>
<dbReference type="GO" id="GO:0003676">
    <property type="term" value="F:nucleic acid binding"/>
    <property type="evidence" value="ECO:0007669"/>
    <property type="project" value="InterPro"/>
</dbReference>
<comment type="catalytic activity">
    <reaction evidence="4">
        <text>a 5'-end (N(7)-methyl 5'-triphosphoguanosine)-ribonucleoside in snoRNA + S-adenosyl-L-methionine = a 5'-end (N(2),N(7)-dimethyl 5'-triphosphoguanosine)-ribonucleoside in snoRNA + S-adenosyl-L-homocysteine + H(+)</text>
        <dbReference type="Rhea" id="RHEA:78475"/>
        <dbReference type="Rhea" id="RHEA-COMP:19086"/>
        <dbReference type="Rhea" id="RHEA-COMP:19088"/>
        <dbReference type="ChEBI" id="CHEBI:15378"/>
        <dbReference type="ChEBI" id="CHEBI:57856"/>
        <dbReference type="ChEBI" id="CHEBI:59789"/>
        <dbReference type="ChEBI" id="CHEBI:156461"/>
        <dbReference type="ChEBI" id="CHEBI:172880"/>
    </reaction>
    <physiologicalReaction direction="left-to-right" evidence="4">
        <dbReference type="Rhea" id="RHEA:78476"/>
    </physiologicalReaction>
</comment>
<dbReference type="SUPFAM" id="SSF53335">
    <property type="entry name" value="S-adenosyl-L-methionine-dependent methyltransferases"/>
    <property type="match status" value="1"/>
</dbReference>
<evidence type="ECO:0000256" key="8">
    <source>
        <dbReference type="SAM" id="MobiDB-lite"/>
    </source>
</evidence>
<keyword evidence="9" id="KW-0489">Methyltransferase</keyword>
<proteinExistence type="inferred from homology"/>
<comment type="catalytic activity">
    <reaction evidence="6">
        <text>a 5'-end (N(7)-methyl 5'-triphosphoguanosine)-ribonucleoside in snRNA + S-adenosyl-L-methionine = a 5'-end (N(2),N(7)-dimethyl 5'-triphosphoguanosine)-ribonucleoside in snRNA + S-adenosyl-L-homocysteine + H(+)</text>
        <dbReference type="Rhea" id="RHEA:78471"/>
        <dbReference type="Rhea" id="RHEA-COMP:19085"/>
        <dbReference type="Rhea" id="RHEA-COMP:19087"/>
        <dbReference type="ChEBI" id="CHEBI:15378"/>
        <dbReference type="ChEBI" id="CHEBI:57856"/>
        <dbReference type="ChEBI" id="CHEBI:59789"/>
        <dbReference type="ChEBI" id="CHEBI:156461"/>
        <dbReference type="ChEBI" id="CHEBI:172880"/>
    </reaction>
    <physiologicalReaction direction="left-to-right" evidence="6">
        <dbReference type="Rhea" id="RHEA:78472"/>
    </physiologicalReaction>
</comment>
<dbReference type="InterPro" id="IPR019012">
    <property type="entry name" value="RNA_cap_Gua-N2-MeTrfase"/>
</dbReference>
<organism evidence="9 10">
    <name type="scientific">Skeletonema marinoi</name>
    <dbReference type="NCBI Taxonomy" id="267567"/>
    <lineage>
        <taxon>Eukaryota</taxon>
        <taxon>Sar</taxon>
        <taxon>Stramenopiles</taxon>
        <taxon>Ochrophyta</taxon>
        <taxon>Bacillariophyta</taxon>
        <taxon>Coscinodiscophyceae</taxon>
        <taxon>Thalassiosirophycidae</taxon>
        <taxon>Thalassiosirales</taxon>
        <taxon>Skeletonemataceae</taxon>
        <taxon>Skeletonema</taxon>
        <taxon>Skeletonema marinoi-dohrnii complex</taxon>
    </lineage>
</organism>
<sequence length="525" mass="58083">MQITILRRPRGFLRVGVSLCRQWAAAAAAGAKKPPPSNEAAETTNTTTVIIDPIFAKNYGLYDGSGAVKVKKYHHPPVGRANFEIPLQELPAFFDHDHHQNGHQVQQPVQPKPVAFAAPAGNNESNEDGGAGLDSFFDDFAIAPPQPPPPPPPENKHCDAQILVFRTPLKTVVKKTIKSTQSDSSGKCLCQCRYENLKAGNSQPNPHDPSVVHDKYWAQRRRLFKKFDEGIELDAEGWYSVTPEVVADHVASRFQDASEQFKRALNSNNNNGRNARGRRGQQSSKPMVILDAFCGCGGNAIAFAKLPPSVVSHIICIDVDRTKLRKAAHNASIYGIAPNRIIFVEANSVAVMERYYRDGTLVMDPPEISAKYPPREIYDDFTIGGIDLLNEIGQQIDCIFMDPPWGGIDYNSMGKDGYDLARDMKIRGCERGCIGFPPTPEVDGFQLLKIAAAATRTRFVVYDLPRNTNKRSLAEAALEAGYEGNGKLEEHYINSRLKTVTAYFGQDFRHLLDLKKHQKEAEGGQ</sequence>
<gene>
    <name evidence="9" type="ORF">QTG54_003038</name>
</gene>
<protein>
    <recommendedName>
        <fullName evidence="1">Trimethylguanosine synthase</fullName>
    </recommendedName>
    <alternativeName>
        <fullName evidence="7">Cap-specific guanine-N(2) methyltransferase</fullName>
    </alternativeName>
</protein>
<dbReference type="Gene3D" id="3.40.50.150">
    <property type="entry name" value="Vaccinia Virus protein VP39"/>
    <property type="match status" value="1"/>
</dbReference>
<evidence type="ECO:0000256" key="4">
    <source>
        <dbReference type="ARBA" id="ARBA00048740"/>
    </source>
</evidence>
<evidence type="ECO:0000256" key="3">
    <source>
        <dbReference type="ARBA" id="ARBA00047418"/>
    </source>
</evidence>
<evidence type="ECO:0000256" key="5">
    <source>
        <dbReference type="ARBA" id="ARBA00048763"/>
    </source>
</evidence>
<evidence type="ECO:0000313" key="9">
    <source>
        <dbReference type="EMBL" id="KAK1746431.1"/>
    </source>
</evidence>